<dbReference type="AlphaFoldDB" id="A0A392LZ60"/>
<dbReference type="EMBL" id="LXQA010000897">
    <property type="protein sequence ID" value="MCH80300.1"/>
    <property type="molecule type" value="Genomic_DNA"/>
</dbReference>
<name>A0A392LZ60_9FABA</name>
<dbReference type="Proteomes" id="UP000265520">
    <property type="component" value="Unassembled WGS sequence"/>
</dbReference>
<keyword evidence="1" id="KW-0808">Transferase</keyword>
<keyword evidence="1" id="KW-0695">RNA-directed DNA polymerase</keyword>
<reference evidence="1 2" key="1">
    <citation type="journal article" date="2018" name="Front. Plant Sci.">
        <title>Red Clover (Trifolium pratense) and Zigzag Clover (T. medium) - A Picture of Genomic Similarities and Differences.</title>
        <authorList>
            <person name="Dluhosova J."/>
            <person name="Istvanek J."/>
            <person name="Nedelnik J."/>
            <person name="Repkova J."/>
        </authorList>
    </citation>
    <scope>NUCLEOTIDE SEQUENCE [LARGE SCALE GENOMIC DNA]</scope>
    <source>
        <strain evidence="2">cv. 10/8</strain>
        <tissue evidence="1">Leaf</tissue>
    </source>
</reference>
<protein>
    <submittedName>
        <fullName evidence="1">LINE-1 reverse transcriptase like</fullName>
    </submittedName>
</protein>
<gene>
    <name evidence="1" type="ORF">A2U01_0001067</name>
</gene>
<keyword evidence="2" id="KW-1185">Reference proteome</keyword>
<accession>A0A392LZ60</accession>
<organism evidence="1 2">
    <name type="scientific">Trifolium medium</name>
    <dbReference type="NCBI Taxonomy" id="97028"/>
    <lineage>
        <taxon>Eukaryota</taxon>
        <taxon>Viridiplantae</taxon>
        <taxon>Streptophyta</taxon>
        <taxon>Embryophyta</taxon>
        <taxon>Tracheophyta</taxon>
        <taxon>Spermatophyta</taxon>
        <taxon>Magnoliopsida</taxon>
        <taxon>eudicotyledons</taxon>
        <taxon>Gunneridae</taxon>
        <taxon>Pentapetalae</taxon>
        <taxon>rosids</taxon>
        <taxon>fabids</taxon>
        <taxon>Fabales</taxon>
        <taxon>Fabaceae</taxon>
        <taxon>Papilionoideae</taxon>
        <taxon>50 kb inversion clade</taxon>
        <taxon>NPAAA clade</taxon>
        <taxon>Hologalegina</taxon>
        <taxon>IRL clade</taxon>
        <taxon>Trifolieae</taxon>
        <taxon>Trifolium</taxon>
    </lineage>
</organism>
<evidence type="ECO:0000313" key="2">
    <source>
        <dbReference type="Proteomes" id="UP000265520"/>
    </source>
</evidence>
<comment type="caution">
    <text evidence="1">The sequence shown here is derived from an EMBL/GenBank/DDBJ whole genome shotgun (WGS) entry which is preliminary data.</text>
</comment>
<evidence type="ECO:0000313" key="1">
    <source>
        <dbReference type="EMBL" id="MCH80300.1"/>
    </source>
</evidence>
<dbReference type="GO" id="GO:0003964">
    <property type="term" value="F:RNA-directed DNA polymerase activity"/>
    <property type="evidence" value="ECO:0007669"/>
    <property type="project" value="UniProtKB-KW"/>
</dbReference>
<sequence length="99" mass="11789">MVGWLKVQFTDLIPKVEVPQKLSDYRHISLVGCIYKVLAKVLDGILIANEFVDEAKSKKKILLMFKVDFEKAYDSMEWSYLLYVMHKMNFPSKWRRWIS</sequence>
<keyword evidence="1" id="KW-0548">Nucleotidyltransferase</keyword>
<proteinExistence type="predicted"/>